<name>A0A6A6ED06_9PEZI</name>
<dbReference type="AlphaFoldDB" id="A0A6A6ED06"/>
<gene>
    <name evidence="2" type="ORF">K469DRAFT_684678</name>
</gene>
<organism evidence="2 3">
    <name type="scientific">Zopfia rhizophila CBS 207.26</name>
    <dbReference type="NCBI Taxonomy" id="1314779"/>
    <lineage>
        <taxon>Eukaryota</taxon>
        <taxon>Fungi</taxon>
        <taxon>Dikarya</taxon>
        <taxon>Ascomycota</taxon>
        <taxon>Pezizomycotina</taxon>
        <taxon>Dothideomycetes</taxon>
        <taxon>Dothideomycetes incertae sedis</taxon>
        <taxon>Zopfiaceae</taxon>
        <taxon>Zopfia</taxon>
    </lineage>
</organism>
<accession>A0A6A6ED06</accession>
<feature type="compositionally biased region" description="Polar residues" evidence="1">
    <location>
        <begin position="49"/>
        <end position="63"/>
    </location>
</feature>
<evidence type="ECO:0000256" key="1">
    <source>
        <dbReference type="SAM" id="MobiDB-lite"/>
    </source>
</evidence>
<protein>
    <submittedName>
        <fullName evidence="2">Uncharacterized protein</fullName>
    </submittedName>
</protein>
<reference evidence="2" key="1">
    <citation type="journal article" date="2020" name="Stud. Mycol.">
        <title>101 Dothideomycetes genomes: a test case for predicting lifestyles and emergence of pathogens.</title>
        <authorList>
            <person name="Haridas S."/>
            <person name="Albert R."/>
            <person name="Binder M."/>
            <person name="Bloem J."/>
            <person name="Labutti K."/>
            <person name="Salamov A."/>
            <person name="Andreopoulos B."/>
            <person name="Baker S."/>
            <person name="Barry K."/>
            <person name="Bills G."/>
            <person name="Bluhm B."/>
            <person name="Cannon C."/>
            <person name="Castanera R."/>
            <person name="Culley D."/>
            <person name="Daum C."/>
            <person name="Ezra D."/>
            <person name="Gonzalez J."/>
            <person name="Henrissat B."/>
            <person name="Kuo A."/>
            <person name="Liang C."/>
            <person name="Lipzen A."/>
            <person name="Lutzoni F."/>
            <person name="Magnuson J."/>
            <person name="Mondo S."/>
            <person name="Nolan M."/>
            <person name="Ohm R."/>
            <person name="Pangilinan J."/>
            <person name="Park H.-J."/>
            <person name="Ramirez L."/>
            <person name="Alfaro M."/>
            <person name="Sun H."/>
            <person name="Tritt A."/>
            <person name="Yoshinaga Y."/>
            <person name="Zwiers L.-H."/>
            <person name="Turgeon B."/>
            <person name="Goodwin S."/>
            <person name="Spatafora J."/>
            <person name="Crous P."/>
            <person name="Grigoriev I."/>
        </authorList>
    </citation>
    <scope>NUCLEOTIDE SEQUENCE</scope>
    <source>
        <strain evidence="2">CBS 207.26</strain>
    </source>
</reference>
<feature type="region of interest" description="Disordered" evidence="1">
    <location>
        <begin position="1"/>
        <end position="63"/>
    </location>
</feature>
<dbReference type="Proteomes" id="UP000800200">
    <property type="component" value="Unassembled WGS sequence"/>
</dbReference>
<evidence type="ECO:0000313" key="2">
    <source>
        <dbReference type="EMBL" id="KAF2188672.1"/>
    </source>
</evidence>
<sequence length="272" mass="31614">MPDRANSPSFPPGAVTRQQNPNRRVALHHSRPSALQSYQESVRPRRRLTTTIPGPVQSNYHPWTTTPLPIPQIVITPPPAEQIPVYAELYGFVPRRVDIGTSTNTTVSLQTSRTNRNRRRPNPFREQYRRVRAQYEHEQQHHLPPTPPLEDMDLADTIWRLCHGCRKLVLIDPNHERHGMQIACSNCWTELNMRVPPAAVDILGTESCLEGRRDRENAEEFERMLRGEKCDRRLCEISESVEWAREGVWWQRMVQTLRERVLYEGYESIGLG</sequence>
<evidence type="ECO:0000313" key="3">
    <source>
        <dbReference type="Proteomes" id="UP000800200"/>
    </source>
</evidence>
<dbReference type="EMBL" id="ML994623">
    <property type="protein sequence ID" value="KAF2188672.1"/>
    <property type="molecule type" value="Genomic_DNA"/>
</dbReference>
<proteinExistence type="predicted"/>
<keyword evidence="3" id="KW-1185">Reference proteome</keyword>